<comment type="caution">
    <text evidence="5">The sequence shown here is derived from an EMBL/GenBank/DDBJ whole genome shotgun (WGS) entry which is preliminary data.</text>
</comment>
<feature type="domain" description="Disease resistance N-terminal" evidence="4">
    <location>
        <begin position="37"/>
        <end position="67"/>
    </location>
</feature>
<keyword evidence="2" id="KW-0547">Nucleotide-binding</keyword>
<sequence>MQLCRLFHKKLREEVRLVTGVRKEINKLTSNFRAIQDVRGWLDQLKDASYDMDDVLDEWNTAILNLQGGEVGQNALVPKKKLNFAVQKFRLLIRLLDVEAPSSLLLDKWIGLAIENNVKELDFTFHCRRDREPLLYTLPRSTLLYTLLQSIYSY</sequence>
<dbReference type="InterPro" id="IPR041118">
    <property type="entry name" value="Rx_N"/>
</dbReference>
<dbReference type="EMBL" id="VAHF01000002">
    <property type="protein sequence ID" value="TXG69033.1"/>
    <property type="molecule type" value="Genomic_DNA"/>
</dbReference>
<gene>
    <name evidence="5" type="ORF">EZV62_003968</name>
</gene>
<dbReference type="Pfam" id="PF18052">
    <property type="entry name" value="Rx_N"/>
    <property type="match status" value="1"/>
</dbReference>
<dbReference type="GO" id="GO:0006952">
    <property type="term" value="P:defense response"/>
    <property type="evidence" value="ECO:0007669"/>
    <property type="project" value="UniProtKB-KW"/>
</dbReference>
<accession>A0A5C7IIG5</accession>
<proteinExistence type="predicted"/>
<reference evidence="6" key="1">
    <citation type="journal article" date="2019" name="Gigascience">
        <title>De novo genome assembly of the endangered Acer yangbiense, a plant species with extremely small populations endemic to Yunnan Province, China.</title>
        <authorList>
            <person name="Yang J."/>
            <person name="Wariss H.M."/>
            <person name="Tao L."/>
            <person name="Zhang R."/>
            <person name="Yun Q."/>
            <person name="Hollingsworth P."/>
            <person name="Dao Z."/>
            <person name="Luo G."/>
            <person name="Guo H."/>
            <person name="Ma Y."/>
            <person name="Sun W."/>
        </authorList>
    </citation>
    <scope>NUCLEOTIDE SEQUENCE [LARGE SCALE GENOMIC DNA]</scope>
    <source>
        <strain evidence="6">cv. Malutang</strain>
    </source>
</reference>
<keyword evidence="3" id="KW-0611">Plant defense</keyword>
<keyword evidence="6" id="KW-1185">Reference proteome</keyword>
<name>A0A5C7IIG5_9ROSI</name>
<dbReference type="AlphaFoldDB" id="A0A5C7IIG5"/>
<evidence type="ECO:0000256" key="3">
    <source>
        <dbReference type="ARBA" id="ARBA00022821"/>
    </source>
</evidence>
<dbReference type="Gene3D" id="1.20.5.4130">
    <property type="match status" value="1"/>
</dbReference>
<keyword evidence="1" id="KW-0677">Repeat</keyword>
<evidence type="ECO:0000259" key="4">
    <source>
        <dbReference type="Pfam" id="PF18052"/>
    </source>
</evidence>
<dbReference type="OrthoDB" id="1166397at2759"/>
<evidence type="ECO:0000313" key="6">
    <source>
        <dbReference type="Proteomes" id="UP000323000"/>
    </source>
</evidence>
<protein>
    <recommendedName>
        <fullName evidence="4">Disease resistance N-terminal domain-containing protein</fullName>
    </recommendedName>
</protein>
<dbReference type="GO" id="GO:0000166">
    <property type="term" value="F:nucleotide binding"/>
    <property type="evidence" value="ECO:0007669"/>
    <property type="project" value="UniProtKB-KW"/>
</dbReference>
<evidence type="ECO:0000313" key="5">
    <source>
        <dbReference type="EMBL" id="TXG69033.1"/>
    </source>
</evidence>
<evidence type="ECO:0000256" key="1">
    <source>
        <dbReference type="ARBA" id="ARBA00022737"/>
    </source>
</evidence>
<organism evidence="5 6">
    <name type="scientific">Acer yangbiense</name>
    <dbReference type="NCBI Taxonomy" id="1000413"/>
    <lineage>
        <taxon>Eukaryota</taxon>
        <taxon>Viridiplantae</taxon>
        <taxon>Streptophyta</taxon>
        <taxon>Embryophyta</taxon>
        <taxon>Tracheophyta</taxon>
        <taxon>Spermatophyta</taxon>
        <taxon>Magnoliopsida</taxon>
        <taxon>eudicotyledons</taxon>
        <taxon>Gunneridae</taxon>
        <taxon>Pentapetalae</taxon>
        <taxon>rosids</taxon>
        <taxon>malvids</taxon>
        <taxon>Sapindales</taxon>
        <taxon>Sapindaceae</taxon>
        <taxon>Hippocastanoideae</taxon>
        <taxon>Acereae</taxon>
        <taxon>Acer</taxon>
    </lineage>
</organism>
<dbReference type="Proteomes" id="UP000323000">
    <property type="component" value="Chromosome 2"/>
</dbReference>
<evidence type="ECO:0000256" key="2">
    <source>
        <dbReference type="ARBA" id="ARBA00022741"/>
    </source>
</evidence>